<keyword evidence="3" id="KW-0812">Transmembrane</keyword>
<name>A0A812K373_SYMPI</name>
<dbReference type="OrthoDB" id="261960at2759"/>
<feature type="compositionally biased region" description="Low complexity" evidence="2">
    <location>
        <begin position="983"/>
        <end position="995"/>
    </location>
</feature>
<evidence type="ECO:0000256" key="2">
    <source>
        <dbReference type="SAM" id="MobiDB-lite"/>
    </source>
</evidence>
<dbReference type="GO" id="GO:0019825">
    <property type="term" value="F:oxygen binding"/>
    <property type="evidence" value="ECO:0007669"/>
    <property type="project" value="InterPro"/>
</dbReference>
<sequence>MAGRFVGGIESIVMALPNGKEAKSLVEVLGFKHLEIEVTSPRIAVFREAILETFTAELGDRFTTLAYEGLRKIMNYAGGGCVYLRETFSERLRILATSWRTATADGQTQDDDWDEDFADSEARGSGTQTVSRTMKSEEDEPKVQAEAPPAEELQENPNKISMQGVPTSFDDMFRFNAAVMGMADRDWMYEVLDCFDAIVRNIANSFRLQEECDVLSLRFAKLPGPILLAEFKAVMLASLRSLVPQDWDTKHEEAWDWLWSNVEKILGKELGKAVERERRVSRYVGSLEDETKHVLSRKIYTKFFAVAPEGQNYFKQSSTRLQFIIDRVVEMTLSMYQSPVRMVDEISALGLRHVGYGIPTEFFNPFVQCCVEVLRDLTGDQKLCDGFSWSLGLISRILVRTINEGSTLVMKAINLNSAKMLKKALTPVPRSKRALCMLKVTVGTQSISPLLWAISSGSLEAAHEMMEDLLTIRADRDRYYFGNDDLFARHPDIVQVLTKEAPTLLEVLLDKLVWRSRLVVGGHRRVNLFLKHLLVDEEGKFAGATQWICNMQDPVIVTHCVLETLTDLVWNNVIYGPFLRSKVWLLFTLLVFLMSQSILKTWHAEDEATQQTLRIATAVCRAFVYFASMLELIYSRTKVTCKSIGDGDIIRVFQIPVPAKVVSDWQEALSWFLTLILISMFMVEPVLYCLQHSEGDFPDAGMFTQNCPAANDVRDVYAFLSMLAMFCYFTLLVDFSALFVRCSAFVMTSGQVLPELVLMLGAVFYLLLVFGCATSAASDRTADFENIPRSALSFFQISIGMYPAENFHSLKDSRWTMVMCVGFIVLVVIFLSNVLIAQLIGAYSSLYDRMLGLARLNRMSIICDSIASVRRSRFDRFIAKLRLDERMEFGEGDVGLPGCIQVLEPGNLNPTNQDSIRRYGGSTSPKMPWPDEEEEVTGSMAERLENLTKLWKKTMRRVEKKRKGGRRNGGESSASEMDKASRSKSSSSVNSDSSQ</sequence>
<dbReference type="InterPro" id="IPR044399">
    <property type="entry name" value="Mb-like_M"/>
</dbReference>
<comment type="caution">
    <text evidence="5">The sequence shown here is derived from an EMBL/GenBank/DDBJ whole genome shotgun (WGS) entry which is preliminary data.</text>
</comment>
<dbReference type="CDD" id="cd01040">
    <property type="entry name" value="Mb-like"/>
    <property type="match status" value="2"/>
</dbReference>
<feature type="region of interest" description="Disordered" evidence="2">
    <location>
        <begin position="105"/>
        <end position="161"/>
    </location>
</feature>
<feature type="transmembrane region" description="Helical" evidence="3">
    <location>
        <begin position="668"/>
        <end position="688"/>
    </location>
</feature>
<evidence type="ECO:0000259" key="4">
    <source>
        <dbReference type="Pfam" id="PF00042"/>
    </source>
</evidence>
<dbReference type="PANTHER" id="PTHR10582:SF2">
    <property type="entry name" value="INACTIVE"/>
    <property type="match status" value="1"/>
</dbReference>
<keyword evidence="3" id="KW-1133">Transmembrane helix</keyword>
<dbReference type="GO" id="GO:0020037">
    <property type="term" value="F:heme binding"/>
    <property type="evidence" value="ECO:0007669"/>
    <property type="project" value="InterPro"/>
</dbReference>
<reference evidence="5" key="1">
    <citation type="submission" date="2021-02" db="EMBL/GenBank/DDBJ databases">
        <authorList>
            <person name="Dougan E. K."/>
            <person name="Rhodes N."/>
            <person name="Thang M."/>
            <person name="Chan C."/>
        </authorList>
    </citation>
    <scope>NUCLEOTIDE SEQUENCE</scope>
</reference>
<dbReference type="EMBL" id="CAJNIZ010003336">
    <property type="protein sequence ID" value="CAE7221390.1"/>
    <property type="molecule type" value="Genomic_DNA"/>
</dbReference>
<proteinExistence type="predicted"/>
<dbReference type="InterPro" id="IPR012292">
    <property type="entry name" value="Globin/Proto"/>
</dbReference>
<dbReference type="Gene3D" id="1.10.287.70">
    <property type="match status" value="1"/>
</dbReference>
<keyword evidence="1" id="KW-0677">Repeat</keyword>
<organism evidence="5 6">
    <name type="scientific">Symbiodinium pilosum</name>
    <name type="common">Dinoflagellate</name>
    <dbReference type="NCBI Taxonomy" id="2952"/>
    <lineage>
        <taxon>Eukaryota</taxon>
        <taxon>Sar</taxon>
        <taxon>Alveolata</taxon>
        <taxon>Dinophyceae</taxon>
        <taxon>Suessiales</taxon>
        <taxon>Symbiodiniaceae</taxon>
        <taxon>Symbiodinium</taxon>
    </lineage>
</organism>
<evidence type="ECO:0000256" key="3">
    <source>
        <dbReference type="SAM" id="Phobius"/>
    </source>
</evidence>
<keyword evidence="3" id="KW-0472">Membrane</keyword>
<feature type="domain" description="Globin" evidence="4">
    <location>
        <begin position="298"/>
        <end position="379"/>
    </location>
</feature>
<feature type="transmembrane region" description="Helical" evidence="3">
    <location>
        <begin position="752"/>
        <end position="776"/>
    </location>
</feature>
<dbReference type="Gene3D" id="1.10.490.10">
    <property type="entry name" value="Globins"/>
    <property type="match status" value="2"/>
</dbReference>
<dbReference type="PANTHER" id="PTHR10582">
    <property type="entry name" value="TRANSIENT RECEPTOR POTENTIAL ION CHANNEL PROTEIN"/>
    <property type="match status" value="1"/>
</dbReference>
<dbReference type="GO" id="GO:0098703">
    <property type="term" value="P:calcium ion import across plasma membrane"/>
    <property type="evidence" value="ECO:0007669"/>
    <property type="project" value="TreeGrafter"/>
</dbReference>
<dbReference type="SUPFAM" id="SSF46458">
    <property type="entry name" value="Globin-like"/>
    <property type="match status" value="1"/>
</dbReference>
<evidence type="ECO:0000313" key="6">
    <source>
        <dbReference type="Proteomes" id="UP000649617"/>
    </source>
</evidence>
<dbReference type="AlphaFoldDB" id="A0A812K373"/>
<accession>A0A812K373</accession>
<dbReference type="GO" id="GO:0005216">
    <property type="term" value="F:monoatomic ion channel activity"/>
    <property type="evidence" value="ECO:0007669"/>
    <property type="project" value="InterPro"/>
</dbReference>
<dbReference type="InterPro" id="IPR024862">
    <property type="entry name" value="TRPV"/>
</dbReference>
<dbReference type="InterPro" id="IPR009050">
    <property type="entry name" value="Globin-like_sf"/>
</dbReference>
<dbReference type="Proteomes" id="UP000649617">
    <property type="component" value="Unassembled WGS sequence"/>
</dbReference>
<feature type="transmembrane region" description="Helical" evidence="3">
    <location>
        <begin position="716"/>
        <end position="740"/>
    </location>
</feature>
<gene>
    <name evidence="5" type="ORF">SPIL2461_LOCUS2931</name>
</gene>
<feature type="compositionally biased region" description="Acidic residues" evidence="2">
    <location>
        <begin position="108"/>
        <end position="119"/>
    </location>
</feature>
<feature type="region of interest" description="Disordered" evidence="2">
    <location>
        <begin position="907"/>
        <end position="995"/>
    </location>
</feature>
<protein>
    <recommendedName>
        <fullName evidence="4">Globin domain-containing protein</fullName>
    </recommendedName>
</protein>
<feature type="transmembrane region" description="Helical" evidence="3">
    <location>
        <begin position="815"/>
        <end position="840"/>
    </location>
</feature>
<feature type="transmembrane region" description="Helical" evidence="3">
    <location>
        <begin position="583"/>
        <end position="603"/>
    </location>
</feature>
<dbReference type="Pfam" id="PF00042">
    <property type="entry name" value="Globin"/>
    <property type="match status" value="1"/>
</dbReference>
<dbReference type="GO" id="GO:0005886">
    <property type="term" value="C:plasma membrane"/>
    <property type="evidence" value="ECO:0007669"/>
    <property type="project" value="TreeGrafter"/>
</dbReference>
<evidence type="ECO:0000256" key="1">
    <source>
        <dbReference type="ARBA" id="ARBA00022737"/>
    </source>
</evidence>
<dbReference type="InterPro" id="IPR000971">
    <property type="entry name" value="Globin"/>
</dbReference>
<evidence type="ECO:0000313" key="5">
    <source>
        <dbReference type="EMBL" id="CAE7221390.1"/>
    </source>
</evidence>
<feature type="compositionally biased region" description="Basic residues" evidence="2">
    <location>
        <begin position="950"/>
        <end position="966"/>
    </location>
</feature>
<keyword evidence="6" id="KW-1185">Reference proteome</keyword>